<keyword evidence="5" id="KW-1185">Reference proteome</keyword>
<dbReference type="AlphaFoldDB" id="A0A848G077"/>
<dbReference type="PANTHER" id="PTHR35561">
    <property type="entry name" value="RNA 2',3'-CYCLIC PHOSPHODIESTERASE"/>
    <property type="match status" value="1"/>
</dbReference>
<reference evidence="4 5" key="1">
    <citation type="submission" date="2020-04" db="EMBL/GenBank/DDBJ databases">
        <title>Zoogloea sp. G-4-1-14 isolated from soil.</title>
        <authorList>
            <person name="Dahal R.H."/>
        </authorList>
    </citation>
    <scope>NUCLEOTIDE SEQUENCE [LARGE SCALE GENOMIC DNA]</scope>
    <source>
        <strain evidence="4 5">G-4-1-14</strain>
    </source>
</reference>
<dbReference type="HAMAP" id="MF_01940">
    <property type="entry name" value="RNA_CPDase"/>
    <property type="match status" value="1"/>
</dbReference>
<feature type="domain" description="Phosphoesterase HXTX" evidence="3">
    <location>
        <begin position="31"/>
        <end position="90"/>
    </location>
</feature>
<comment type="similarity">
    <text evidence="2">Belongs to the 2H phosphoesterase superfamily. ThpR family.</text>
</comment>
<organism evidence="4 5">
    <name type="scientific">Zoogloea dura</name>
    <dbReference type="NCBI Taxonomy" id="2728840"/>
    <lineage>
        <taxon>Bacteria</taxon>
        <taxon>Pseudomonadati</taxon>
        <taxon>Pseudomonadota</taxon>
        <taxon>Betaproteobacteria</taxon>
        <taxon>Rhodocyclales</taxon>
        <taxon>Zoogloeaceae</taxon>
        <taxon>Zoogloea</taxon>
    </lineage>
</organism>
<gene>
    <name evidence="4" type="primary">thpR</name>
    <name evidence="4" type="ORF">HHL15_02820</name>
</gene>
<feature type="active site" description="Proton donor" evidence="2">
    <location>
        <position position="44"/>
    </location>
</feature>
<comment type="catalytic activity">
    <reaction evidence="2">
        <text>a 3'-end 2',3'-cyclophospho-ribonucleotide-RNA + H2O = a 3'-end 2'-phospho-ribonucleotide-RNA + H(+)</text>
        <dbReference type="Rhea" id="RHEA:11828"/>
        <dbReference type="Rhea" id="RHEA-COMP:10464"/>
        <dbReference type="Rhea" id="RHEA-COMP:17353"/>
        <dbReference type="ChEBI" id="CHEBI:15377"/>
        <dbReference type="ChEBI" id="CHEBI:15378"/>
        <dbReference type="ChEBI" id="CHEBI:83064"/>
        <dbReference type="ChEBI" id="CHEBI:173113"/>
        <dbReference type="EC" id="3.1.4.58"/>
    </reaction>
</comment>
<feature type="short sequence motif" description="HXTX 1" evidence="2">
    <location>
        <begin position="44"/>
        <end position="47"/>
    </location>
</feature>
<evidence type="ECO:0000256" key="1">
    <source>
        <dbReference type="ARBA" id="ARBA00022801"/>
    </source>
</evidence>
<proteinExistence type="inferred from homology"/>
<dbReference type="InterPro" id="IPR009097">
    <property type="entry name" value="Cyclic_Pdiesterase"/>
</dbReference>
<comment type="caution">
    <text evidence="4">The sequence shown here is derived from an EMBL/GenBank/DDBJ whole genome shotgun (WGS) entry which is preliminary data.</text>
</comment>
<dbReference type="Gene3D" id="3.90.1140.10">
    <property type="entry name" value="Cyclic phosphodiesterase"/>
    <property type="match status" value="1"/>
</dbReference>
<feature type="active site" description="Proton acceptor" evidence="2">
    <location>
        <position position="126"/>
    </location>
</feature>
<dbReference type="NCBIfam" id="TIGR02258">
    <property type="entry name" value="2_5_ligase"/>
    <property type="match status" value="1"/>
</dbReference>
<feature type="short sequence motif" description="HXTX 2" evidence="2">
    <location>
        <begin position="126"/>
        <end position="129"/>
    </location>
</feature>
<protein>
    <recommendedName>
        <fullName evidence="2">RNA 2',3'-cyclic phosphodiesterase</fullName>
        <shortName evidence="2">RNA 2',3'-CPDase</shortName>
        <ecNumber evidence="2">3.1.4.58</ecNumber>
    </recommendedName>
</protein>
<accession>A0A848G077</accession>
<dbReference type="Proteomes" id="UP000580043">
    <property type="component" value="Unassembled WGS sequence"/>
</dbReference>
<dbReference type="GO" id="GO:0004113">
    <property type="term" value="F:2',3'-cyclic-nucleotide 3'-phosphodiesterase activity"/>
    <property type="evidence" value="ECO:0007669"/>
    <property type="project" value="InterPro"/>
</dbReference>
<name>A0A848G077_9RHOO</name>
<sequence length="179" mass="19749">MAEPVRRLFLALWPGQAEVCRLDHLAGVAQAVGGGRRMRPETLHMTLAFLGDVPESRIPDLCAVMADCRPEPFQLEIDQLGYWPANHILWAGCRQPPVQLGDLVAGVHAALQRVELRPTRPDFFPHITLLRNAQVAQALPEPEPIAWPVGEWLLVESRRDAGGAAYHRLAGWPTAPLPG</sequence>
<keyword evidence="1 2" id="KW-0378">Hydrolase</keyword>
<evidence type="ECO:0000259" key="3">
    <source>
        <dbReference type="Pfam" id="PF02834"/>
    </source>
</evidence>
<dbReference type="InterPro" id="IPR004175">
    <property type="entry name" value="RNA_CPDase"/>
</dbReference>
<dbReference type="EC" id="3.1.4.58" evidence="2"/>
<evidence type="ECO:0000313" key="5">
    <source>
        <dbReference type="Proteomes" id="UP000580043"/>
    </source>
</evidence>
<dbReference type="EMBL" id="JABBGA010000001">
    <property type="protein sequence ID" value="NML24662.1"/>
    <property type="molecule type" value="Genomic_DNA"/>
</dbReference>
<evidence type="ECO:0000256" key="2">
    <source>
        <dbReference type="HAMAP-Rule" id="MF_01940"/>
    </source>
</evidence>
<dbReference type="PANTHER" id="PTHR35561:SF1">
    <property type="entry name" value="RNA 2',3'-CYCLIC PHOSPHODIESTERASE"/>
    <property type="match status" value="1"/>
</dbReference>
<dbReference type="SUPFAM" id="SSF55144">
    <property type="entry name" value="LigT-like"/>
    <property type="match status" value="1"/>
</dbReference>
<dbReference type="GO" id="GO:0008664">
    <property type="term" value="F:RNA 2',3'-cyclic 3'-phosphodiesterase activity"/>
    <property type="evidence" value="ECO:0007669"/>
    <property type="project" value="UniProtKB-EC"/>
</dbReference>
<dbReference type="Pfam" id="PF02834">
    <property type="entry name" value="LigT_PEase"/>
    <property type="match status" value="1"/>
</dbReference>
<dbReference type="InterPro" id="IPR014051">
    <property type="entry name" value="Phosphoesterase_HXTX"/>
</dbReference>
<dbReference type="RefSeq" id="WP_169144272.1">
    <property type="nucleotide sequence ID" value="NZ_JABBGA010000001.1"/>
</dbReference>
<evidence type="ECO:0000313" key="4">
    <source>
        <dbReference type="EMBL" id="NML24662.1"/>
    </source>
</evidence>
<comment type="function">
    <text evidence="2">Hydrolyzes RNA 2',3'-cyclic phosphodiester to an RNA 2'-phosphomonoester.</text>
</comment>